<keyword evidence="2" id="KW-1185">Reference proteome</keyword>
<accession>A9H3V6</accession>
<name>A9H3V6_GLUDA</name>
<gene>
    <name evidence="1" type="ordered locus">GDI3422</name>
</gene>
<reference evidence="1 2" key="1">
    <citation type="journal article" date="2009" name="BMC Genomics">
        <title>Complete genome sequence of the sugarcane nitrogen-fixing endophyte Gluconacetobacter diazotrophicus Pal5.</title>
        <authorList>
            <person name="Bertalan M."/>
            <person name="Albano R."/>
            <person name="Padua V."/>
            <person name="Rouws L."/>
            <person name="Rojas C."/>
            <person name="Hemerly A."/>
            <person name="Teixeira K."/>
            <person name="Schwab S."/>
            <person name="Araujo J."/>
            <person name="Oliveira A."/>
            <person name="Franca L."/>
            <person name="Magalhaes V."/>
            <person name="Alqueres S."/>
            <person name="Cardoso A."/>
            <person name="Almeida W."/>
            <person name="Loureiro M.M."/>
            <person name="Nogueira E."/>
            <person name="Cidade D."/>
            <person name="Oliveira D."/>
            <person name="Simao T."/>
            <person name="Macedo J."/>
            <person name="Valadao A."/>
            <person name="Dreschsel M."/>
            <person name="Freitas F."/>
            <person name="Vidal M."/>
            <person name="Guedes H."/>
            <person name="Rodrigues E."/>
            <person name="Meneses C."/>
            <person name="Brioso P."/>
            <person name="Pozzer L."/>
            <person name="Figueiredo D."/>
            <person name="Montano H."/>
            <person name="Junior J."/>
            <person name="Filho G."/>
            <person name="Flores V."/>
            <person name="Ferreira B."/>
            <person name="Branco A."/>
            <person name="Gonzalez P."/>
            <person name="Guillobel H."/>
            <person name="Lemos M."/>
            <person name="Seibel L."/>
            <person name="Macedo J."/>
            <person name="Alves-Ferreira M."/>
            <person name="Sachetto-Martins G."/>
            <person name="Coelho A."/>
            <person name="Santos E."/>
            <person name="Amaral G."/>
            <person name="Neves A."/>
            <person name="Pacheco A.B."/>
            <person name="Carvalho D."/>
            <person name="Lery L."/>
            <person name="Bisch P."/>
            <person name="Rossle S.C."/>
            <person name="Urmenyi T."/>
            <person name="Kruger W.V."/>
            <person name="Martins O."/>
            <person name="Baldani J.I."/>
            <person name="Ferreira P.C."/>
        </authorList>
    </citation>
    <scope>NUCLEOTIDE SEQUENCE [LARGE SCALE GENOMIC DNA]</scope>
    <source>
        <strain evidence="2">ATCC 49037 / DSM 5601 / CCUG 37298 / CIP 103539 / LMG 7603 / PAl5</strain>
    </source>
</reference>
<evidence type="ECO:0000313" key="2">
    <source>
        <dbReference type="Proteomes" id="UP000001176"/>
    </source>
</evidence>
<dbReference type="EMBL" id="AM889285">
    <property type="protein sequence ID" value="CAP57365.1"/>
    <property type="molecule type" value="Genomic_DNA"/>
</dbReference>
<dbReference type="AlphaFoldDB" id="A9H3V6"/>
<protein>
    <recommendedName>
        <fullName evidence="3">AsmA-like C-terminal domain-containing protein</fullName>
    </recommendedName>
</protein>
<evidence type="ECO:0008006" key="3">
    <source>
        <dbReference type="Google" id="ProtNLM"/>
    </source>
</evidence>
<organism evidence="1 2">
    <name type="scientific">Gluconacetobacter diazotrophicus (strain ATCC 49037 / DSM 5601 / CCUG 37298 / CIP 103539 / LMG 7603 / PAl5)</name>
    <dbReference type="NCBI Taxonomy" id="272568"/>
    <lineage>
        <taxon>Bacteria</taxon>
        <taxon>Pseudomonadati</taxon>
        <taxon>Pseudomonadota</taxon>
        <taxon>Alphaproteobacteria</taxon>
        <taxon>Acetobacterales</taxon>
        <taxon>Acetobacteraceae</taxon>
        <taxon>Gluconacetobacter</taxon>
    </lineage>
</organism>
<proteinExistence type="predicted"/>
<dbReference type="KEGG" id="gdi:GDI3422"/>
<evidence type="ECO:0000313" key="1">
    <source>
        <dbReference type="EMBL" id="CAP57365.1"/>
    </source>
</evidence>
<dbReference type="Proteomes" id="UP000001176">
    <property type="component" value="Chromosome"/>
</dbReference>
<sequence>MAGDIPLLDFATLGAYWPAGAARGARTWVTRNITAGMAHDLHVTAGLASTAGWGAMRLLTLGGGVAGSDLDLHWLRPIPPIRGVDATLTFDGPDALSIAFTHGVQTVDRTGRNVDATGTGRIAVGDGHMRITGLMVKDQMGDISTTLHGNVRDVLALLAEPRLNLLSRHPLSFSHPSGRADLALHLVLPLNAHVRVDELHLDGHADLAQVHLGNVVLGRALEGGRLAIDATTDGLGLRGTGVLGGVPSTLRYDMDFRSDPGIRVRETAQLRAHVTPEVAERAGFAVAQRFSGAADLDVGYDRYADGTGQVRLDLDLDDAALTIPVWSKARGQAARASARIGLADGRLASVEAIHAAGPDLLIDGRANVAGGTARNLILRGFRVGRSRGDATIGVPAGPRDAVRVAIDAPVLDLSPLLAPDPAADHGTDPVPQGRAAAGYHLPVAASGRVHGPPGRSWLIDASVRTLLYAKQAALTGVHAHLEDNGVRLTRMRFAMAGPSPASAILTPESDGRHLWASVQDLGLMLRGLDVTTQFEGGRTVLQGVFDDRQPSAPFAGVLTIDPMTLHKAPGAVRLANDASIYGWMQAPKGPDFLIQRVSLPLTFRDGTLHIHDGVLNNASLGVTLEGPLDLDHGRMDLRGTIVPAFAVNTIPGHMPGVGRLMSPEKGGGLLAATFVVSGAMNAPALKVNPFSIFLPGVLRRLVQ</sequence>